<keyword evidence="9" id="KW-0804">Transcription</keyword>
<dbReference type="RefSeq" id="XP_009022511.1">
    <property type="nucleotide sequence ID" value="XM_009024263.1"/>
</dbReference>
<dbReference type="GeneID" id="20213997"/>
<dbReference type="SMART" id="SM00353">
    <property type="entry name" value="HLH"/>
    <property type="match status" value="1"/>
</dbReference>
<keyword evidence="14" id="KW-1185">Reference proteome</keyword>
<dbReference type="InterPro" id="IPR036638">
    <property type="entry name" value="HLH_DNA-bd_sf"/>
</dbReference>
<evidence type="ECO:0000256" key="7">
    <source>
        <dbReference type="ARBA" id="ARBA00023125"/>
    </source>
</evidence>
<keyword evidence="6" id="KW-0805">Transcription regulation</keyword>
<protein>
    <recommendedName>
        <fullName evidence="11">BHLH domain-containing protein</fullName>
    </recommendedName>
</protein>
<evidence type="ECO:0000256" key="3">
    <source>
        <dbReference type="ARBA" id="ARBA00022692"/>
    </source>
</evidence>
<dbReference type="Proteomes" id="UP000015101">
    <property type="component" value="Unassembled WGS sequence"/>
</dbReference>
<reference evidence="12 14" key="2">
    <citation type="journal article" date="2013" name="Nature">
        <title>Insights into bilaterian evolution from three spiralian genomes.</title>
        <authorList>
            <person name="Simakov O."/>
            <person name="Marletaz F."/>
            <person name="Cho S.J."/>
            <person name="Edsinger-Gonzales E."/>
            <person name="Havlak P."/>
            <person name="Hellsten U."/>
            <person name="Kuo D.H."/>
            <person name="Larsson T."/>
            <person name="Lv J."/>
            <person name="Arendt D."/>
            <person name="Savage R."/>
            <person name="Osoegawa K."/>
            <person name="de Jong P."/>
            <person name="Grimwood J."/>
            <person name="Chapman J.A."/>
            <person name="Shapiro H."/>
            <person name="Aerts A."/>
            <person name="Otillar R.P."/>
            <person name="Terry A.Y."/>
            <person name="Boore J.L."/>
            <person name="Grigoriev I.V."/>
            <person name="Lindberg D.R."/>
            <person name="Seaver E.C."/>
            <person name="Weisblat D.A."/>
            <person name="Putnam N.H."/>
            <person name="Rokhsar D.S."/>
        </authorList>
    </citation>
    <scope>NUCLEOTIDE SEQUENCE</scope>
</reference>
<evidence type="ECO:0000256" key="4">
    <source>
        <dbReference type="ARBA" id="ARBA00022824"/>
    </source>
</evidence>
<evidence type="ECO:0000256" key="10">
    <source>
        <dbReference type="ARBA" id="ARBA00023242"/>
    </source>
</evidence>
<comment type="subcellular location">
    <subcellularLocation>
        <location evidence="2">Endoplasmic reticulum membrane</location>
        <topology evidence="2">Multi-pass membrane protein</topology>
    </subcellularLocation>
    <subcellularLocation>
        <location evidence="1">Nucleus</location>
    </subcellularLocation>
</comment>
<reference evidence="13" key="3">
    <citation type="submission" date="2015-06" db="UniProtKB">
        <authorList>
            <consortium name="EnsemblMetazoa"/>
        </authorList>
    </citation>
    <scope>IDENTIFICATION</scope>
</reference>
<evidence type="ECO:0000256" key="6">
    <source>
        <dbReference type="ARBA" id="ARBA00023015"/>
    </source>
</evidence>
<dbReference type="CDD" id="cd11394">
    <property type="entry name" value="bHLHzip_SREBP"/>
    <property type="match status" value="1"/>
</dbReference>
<name>T1FYU9_HELRO</name>
<evidence type="ECO:0000256" key="1">
    <source>
        <dbReference type="ARBA" id="ARBA00004123"/>
    </source>
</evidence>
<dbReference type="Gene3D" id="4.10.280.10">
    <property type="entry name" value="Helix-loop-helix DNA-binding domain"/>
    <property type="match status" value="1"/>
</dbReference>
<gene>
    <name evidence="13" type="primary">20213997</name>
    <name evidence="12" type="ORF">HELRODRAFT_66987</name>
</gene>
<dbReference type="InterPro" id="IPR011598">
    <property type="entry name" value="bHLH_dom"/>
</dbReference>
<dbReference type="GO" id="GO:0003677">
    <property type="term" value="F:DNA binding"/>
    <property type="evidence" value="ECO:0007669"/>
    <property type="project" value="UniProtKB-KW"/>
</dbReference>
<dbReference type="GO" id="GO:0046983">
    <property type="term" value="F:protein dimerization activity"/>
    <property type="evidence" value="ECO:0007669"/>
    <property type="project" value="InterPro"/>
</dbReference>
<dbReference type="PROSITE" id="PS50888">
    <property type="entry name" value="BHLH"/>
    <property type="match status" value="1"/>
</dbReference>
<feature type="domain" description="BHLH" evidence="11">
    <location>
        <begin position="9"/>
        <end position="59"/>
    </location>
</feature>
<dbReference type="HOGENOM" id="CLU_193247_0_0_1"/>
<accession>T1FYU9</accession>
<organism evidence="13 14">
    <name type="scientific">Helobdella robusta</name>
    <name type="common">Californian leech</name>
    <dbReference type="NCBI Taxonomy" id="6412"/>
    <lineage>
        <taxon>Eukaryota</taxon>
        <taxon>Metazoa</taxon>
        <taxon>Spiralia</taxon>
        <taxon>Lophotrochozoa</taxon>
        <taxon>Annelida</taxon>
        <taxon>Clitellata</taxon>
        <taxon>Hirudinea</taxon>
        <taxon>Rhynchobdellida</taxon>
        <taxon>Glossiphoniidae</taxon>
        <taxon>Helobdella</taxon>
    </lineage>
</organism>
<evidence type="ECO:0000256" key="5">
    <source>
        <dbReference type="ARBA" id="ARBA00022989"/>
    </source>
</evidence>
<keyword evidence="10" id="KW-0539">Nucleus</keyword>
<keyword evidence="5" id="KW-1133">Transmembrane helix</keyword>
<dbReference type="PANTHER" id="PTHR46062">
    <property type="entry name" value="STEROL REGULATORY ELEMENT-BINDING PROTEIN"/>
    <property type="match status" value="1"/>
</dbReference>
<dbReference type="EMBL" id="AMQM01001133">
    <property type="status" value="NOT_ANNOTATED_CDS"/>
    <property type="molecule type" value="Genomic_DNA"/>
</dbReference>
<proteinExistence type="predicted"/>
<keyword evidence="7" id="KW-0238">DNA-binding</keyword>
<dbReference type="PANTHER" id="PTHR46062:SF1">
    <property type="entry name" value="LP12374P"/>
    <property type="match status" value="1"/>
</dbReference>
<dbReference type="KEGG" id="hro:HELRODRAFT_66987"/>
<keyword evidence="3" id="KW-0812">Transmembrane</keyword>
<reference evidence="14" key="1">
    <citation type="submission" date="2012-12" db="EMBL/GenBank/DDBJ databases">
        <authorList>
            <person name="Hellsten U."/>
            <person name="Grimwood J."/>
            <person name="Chapman J.A."/>
            <person name="Shapiro H."/>
            <person name="Aerts A."/>
            <person name="Otillar R.P."/>
            <person name="Terry A.Y."/>
            <person name="Boore J.L."/>
            <person name="Simakov O."/>
            <person name="Marletaz F."/>
            <person name="Cho S.-J."/>
            <person name="Edsinger-Gonzales E."/>
            <person name="Havlak P."/>
            <person name="Kuo D.-H."/>
            <person name="Larsson T."/>
            <person name="Lv J."/>
            <person name="Arendt D."/>
            <person name="Savage R."/>
            <person name="Osoegawa K."/>
            <person name="de Jong P."/>
            <person name="Lindberg D.R."/>
            <person name="Seaver E.C."/>
            <person name="Weisblat D.A."/>
            <person name="Putnam N.H."/>
            <person name="Grigoriev I.V."/>
            <person name="Rokhsar D.S."/>
        </authorList>
    </citation>
    <scope>NUCLEOTIDE SEQUENCE</scope>
</reference>
<dbReference type="OrthoDB" id="2133190at2759"/>
<dbReference type="EnsemblMetazoa" id="HelroT66987">
    <property type="protein sequence ID" value="HelroP66987"/>
    <property type="gene ID" value="HelroG66987"/>
</dbReference>
<dbReference type="GO" id="GO:0005789">
    <property type="term" value="C:endoplasmic reticulum membrane"/>
    <property type="evidence" value="ECO:0007669"/>
    <property type="project" value="UniProtKB-SubCell"/>
</dbReference>
<evidence type="ECO:0000313" key="12">
    <source>
        <dbReference type="EMBL" id="ESN99157.1"/>
    </source>
</evidence>
<keyword evidence="4" id="KW-0256">Endoplasmic reticulum</keyword>
<keyword evidence="8" id="KW-0472">Membrane</keyword>
<evidence type="ECO:0000256" key="2">
    <source>
        <dbReference type="ARBA" id="ARBA00004477"/>
    </source>
</evidence>
<dbReference type="CTD" id="20213997"/>
<dbReference type="STRING" id="6412.T1FYU9"/>
<dbReference type="eggNOG" id="KOG2588">
    <property type="taxonomic scope" value="Eukaryota"/>
</dbReference>
<dbReference type="SUPFAM" id="SSF47459">
    <property type="entry name" value="HLH, helix-loop-helix DNA-binding domain"/>
    <property type="match status" value="1"/>
</dbReference>
<dbReference type="OMA" id="DSFCTEP"/>
<dbReference type="EMBL" id="KB097143">
    <property type="protein sequence ID" value="ESN99157.1"/>
    <property type="molecule type" value="Genomic_DNA"/>
</dbReference>
<evidence type="ECO:0000313" key="13">
    <source>
        <dbReference type="EnsemblMetazoa" id="HelroP66987"/>
    </source>
</evidence>
<dbReference type="FunFam" id="4.10.280.10:FF:000098">
    <property type="entry name" value="Sterol regulatory element-binding protein"/>
    <property type="match status" value="1"/>
</dbReference>
<dbReference type="Pfam" id="PF00010">
    <property type="entry name" value="HLH"/>
    <property type="match status" value="1"/>
</dbReference>
<sequence>MLTDSFCTEPKSTHNAIEKRYRMSINDRIVELRELLAGKDSKLSKSAVLRKAIEYIRYLVANNNKLKQENMALRLASNGSQGCS</sequence>
<dbReference type="InParanoid" id="T1FYU9"/>
<evidence type="ECO:0000256" key="8">
    <source>
        <dbReference type="ARBA" id="ARBA00023136"/>
    </source>
</evidence>
<dbReference type="AlphaFoldDB" id="T1FYU9"/>
<evidence type="ECO:0000256" key="9">
    <source>
        <dbReference type="ARBA" id="ARBA00023163"/>
    </source>
</evidence>
<evidence type="ECO:0000313" key="14">
    <source>
        <dbReference type="Proteomes" id="UP000015101"/>
    </source>
</evidence>
<dbReference type="GO" id="GO:0005634">
    <property type="term" value="C:nucleus"/>
    <property type="evidence" value="ECO:0007669"/>
    <property type="project" value="UniProtKB-SubCell"/>
</dbReference>
<evidence type="ECO:0000259" key="11">
    <source>
        <dbReference type="PROSITE" id="PS50888"/>
    </source>
</evidence>